<dbReference type="FunFam" id="1.20.120.1760:FF:000012">
    <property type="entry name" value="sn-1,2-diacylglycerol cholinephosphotransferase"/>
    <property type="match status" value="1"/>
</dbReference>
<evidence type="ECO:0000256" key="8">
    <source>
        <dbReference type="ARBA" id="ARBA00037890"/>
    </source>
</evidence>
<dbReference type="STRING" id="1314777.A0A164UF93"/>
<feature type="transmembrane region" description="Helical" evidence="12">
    <location>
        <begin position="222"/>
        <end position="245"/>
    </location>
</feature>
<dbReference type="EMBL" id="KV419408">
    <property type="protein sequence ID" value="KZS93179.1"/>
    <property type="molecule type" value="Genomic_DNA"/>
</dbReference>
<reference evidence="13 14" key="1">
    <citation type="journal article" date="2016" name="Mol. Biol. Evol.">
        <title>Comparative Genomics of Early-Diverging Mushroom-Forming Fungi Provides Insights into the Origins of Lignocellulose Decay Capabilities.</title>
        <authorList>
            <person name="Nagy L.G."/>
            <person name="Riley R."/>
            <person name="Tritt A."/>
            <person name="Adam C."/>
            <person name="Daum C."/>
            <person name="Floudas D."/>
            <person name="Sun H."/>
            <person name="Yadav J.S."/>
            <person name="Pangilinan J."/>
            <person name="Larsson K.H."/>
            <person name="Matsuura K."/>
            <person name="Barry K."/>
            <person name="Labutti K."/>
            <person name="Kuo R."/>
            <person name="Ohm R.A."/>
            <person name="Bhattacharya S.S."/>
            <person name="Shirouzu T."/>
            <person name="Yoshinaga Y."/>
            <person name="Martin F.M."/>
            <person name="Grigoriev I.V."/>
            <person name="Hibbett D.S."/>
        </authorList>
    </citation>
    <scope>NUCLEOTIDE SEQUENCE [LARGE SCALE GENOMIC DNA]</scope>
    <source>
        <strain evidence="13 14">HHB9708</strain>
    </source>
</reference>
<feature type="transmembrane region" description="Helical" evidence="12">
    <location>
        <begin position="79"/>
        <end position="99"/>
    </location>
</feature>
<dbReference type="Proteomes" id="UP000076722">
    <property type="component" value="Unassembled WGS sequence"/>
</dbReference>
<keyword evidence="14" id="KW-1185">Reference proteome</keyword>
<evidence type="ECO:0000256" key="7">
    <source>
        <dbReference type="ARBA" id="ARBA00023136"/>
    </source>
</evidence>
<dbReference type="PIRSF" id="PIRSF015665">
    <property type="entry name" value="CHOPT"/>
    <property type="match status" value="1"/>
</dbReference>
<keyword evidence="6 12" id="KW-1133">Transmembrane helix</keyword>
<comment type="similarity">
    <text evidence="3 11">Belongs to the CDP-alcohol phosphatidyltransferase class-I family.</text>
</comment>
<accession>A0A164UF93</accession>
<evidence type="ECO:0000256" key="6">
    <source>
        <dbReference type="ARBA" id="ARBA00022989"/>
    </source>
</evidence>
<dbReference type="GO" id="GO:0016020">
    <property type="term" value="C:membrane"/>
    <property type="evidence" value="ECO:0007669"/>
    <property type="project" value="InterPro"/>
</dbReference>
<organism evidence="13 14">
    <name type="scientific">Sistotremastrum niveocremeum HHB9708</name>
    <dbReference type="NCBI Taxonomy" id="1314777"/>
    <lineage>
        <taxon>Eukaryota</taxon>
        <taxon>Fungi</taxon>
        <taxon>Dikarya</taxon>
        <taxon>Basidiomycota</taxon>
        <taxon>Agaricomycotina</taxon>
        <taxon>Agaricomycetes</taxon>
        <taxon>Sistotremastrales</taxon>
        <taxon>Sistotremastraceae</taxon>
        <taxon>Sertulicium</taxon>
        <taxon>Sertulicium niveocremeum</taxon>
    </lineage>
</organism>
<protein>
    <recommendedName>
        <fullName evidence="9">diacylglycerol cholinephosphotransferase</fullName>
        <ecNumber evidence="9">2.7.8.2</ecNumber>
    </recommendedName>
</protein>
<dbReference type="PANTHER" id="PTHR10414">
    <property type="entry name" value="ETHANOLAMINEPHOSPHOTRANSFERASE"/>
    <property type="match status" value="1"/>
</dbReference>
<evidence type="ECO:0000256" key="2">
    <source>
        <dbReference type="ARBA" id="ARBA00004127"/>
    </source>
</evidence>
<feature type="transmembrane region" description="Helical" evidence="12">
    <location>
        <begin position="145"/>
        <end position="162"/>
    </location>
</feature>
<dbReference type="InterPro" id="IPR048254">
    <property type="entry name" value="CDP_ALCOHOL_P_TRANSF_CS"/>
</dbReference>
<evidence type="ECO:0000313" key="13">
    <source>
        <dbReference type="EMBL" id="KZS93179.1"/>
    </source>
</evidence>
<feature type="transmembrane region" description="Helical" evidence="12">
    <location>
        <begin position="266"/>
        <end position="285"/>
    </location>
</feature>
<dbReference type="GO" id="GO:0012505">
    <property type="term" value="C:endomembrane system"/>
    <property type="evidence" value="ECO:0007669"/>
    <property type="project" value="UniProtKB-SubCell"/>
</dbReference>
<keyword evidence="5 12" id="KW-0812">Transmembrane</keyword>
<keyword evidence="4 11" id="KW-0808">Transferase</keyword>
<dbReference type="EC" id="2.7.8.2" evidence="9"/>
<gene>
    <name evidence="13" type="ORF">SISNIDRAFT_455155</name>
</gene>
<evidence type="ECO:0000256" key="11">
    <source>
        <dbReference type="RuleBase" id="RU003750"/>
    </source>
</evidence>
<comment type="subcellular location">
    <subcellularLocation>
        <location evidence="2">Endomembrane system</location>
        <topology evidence="2">Multi-pass membrane protein</topology>
    </subcellularLocation>
</comment>
<keyword evidence="7 12" id="KW-0472">Membrane</keyword>
<dbReference type="InterPro" id="IPR000462">
    <property type="entry name" value="CDP-OH_P_trans"/>
</dbReference>
<dbReference type="OrthoDB" id="196717at2759"/>
<comment type="cofactor">
    <cofactor evidence="1">
        <name>Mg(2+)</name>
        <dbReference type="ChEBI" id="CHEBI:18420"/>
    </cofactor>
</comment>
<dbReference type="Gene3D" id="1.20.120.1760">
    <property type="match status" value="1"/>
</dbReference>
<feature type="transmembrane region" description="Helical" evidence="12">
    <location>
        <begin position="365"/>
        <end position="386"/>
    </location>
</feature>
<dbReference type="Pfam" id="PF01066">
    <property type="entry name" value="CDP-OH_P_transf"/>
    <property type="match status" value="1"/>
</dbReference>
<dbReference type="PANTHER" id="PTHR10414:SF37">
    <property type="entry name" value="BB IN A BOXCAR, ISOFORM C"/>
    <property type="match status" value="1"/>
</dbReference>
<dbReference type="PROSITE" id="PS00379">
    <property type="entry name" value="CDP_ALCOHOL_P_TRANSF"/>
    <property type="match status" value="1"/>
</dbReference>
<evidence type="ECO:0000313" key="14">
    <source>
        <dbReference type="Proteomes" id="UP000076722"/>
    </source>
</evidence>
<evidence type="ECO:0000256" key="9">
    <source>
        <dbReference type="ARBA" id="ARBA00038987"/>
    </source>
</evidence>
<dbReference type="GO" id="GO:0004142">
    <property type="term" value="F:diacylglycerol cholinephosphotransferase activity"/>
    <property type="evidence" value="ECO:0007669"/>
    <property type="project" value="UniProtKB-EC"/>
</dbReference>
<dbReference type="InterPro" id="IPR043130">
    <property type="entry name" value="CDP-OH_PTrfase_TM_dom"/>
</dbReference>
<evidence type="ECO:0000256" key="10">
    <source>
        <dbReference type="ARBA" id="ARBA00051857"/>
    </source>
</evidence>
<feature type="transmembrane region" description="Helical" evidence="12">
    <location>
        <begin position="291"/>
        <end position="312"/>
    </location>
</feature>
<evidence type="ECO:0000256" key="12">
    <source>
        <dbReference type="SAM" id="Phobius"/>
    </source>
</evidence>
<comment type="pathway">
    <text evidence="8">Phospholipid metabolism; phosphatidylcholine biosynthesis; phosphatidylcholine from phosphocholine: step 2/2.</text>
</comment>
<comment type="catalytic activity">
    <reaction evidence="10">
        <text>CDP-N,N-dimethylethanolamine + a 1,2-diacyl-sn-glycerol = a 1,2-diacyl-sn-glycero-3-phospho-N,N-dimethylethanolamine + CMP + H(+)</text>
        <dbReference type="Rhea" id="RHEA:33775"/>
        <dbReference type="ChEBI" id="CHEBI:15378"/>
        <dbReference type="ChEBI" id="CHEBI:17815"/>
        <dbReference type="ChEBI" id="CHEBI:60377"/>
        <dbReference type="ChEBI" id="CHEBI:64572"/>
        <dbReference type="ChEBI" id="CHEBI:65117"/>
    </reaction>
    <physiologicalReaction direction="left-to-right" evidence="10">
        <dbReference type="Rhea" id="RHEA:33776"/>
    </physiologicalReaction>
</comment>
<feature type="transmembrane region" description="Helical" evidence="12">
    <location>
        <begin position="41"/>
        <end position="67"/>
    </location>
</feature>
<evidence type="ECO:0000256" key="3">
    <source>
        <dbReference type="ARBA" id="ARBA00010441"/>
    </source>
</evidence>
<feature type="transmembrane region" description="Helical" evidence="12">
    <location>
        <begin position="333"/>
        <end position="353"/>
    </location>
</feature>
<sequence>MRYLPQEALNGLSKYSYKSVDKSLLSNYVLNPYWNQLVKLWPLWVAPNTITLSGLALVFLNFLTLLAYDPSYLCERGGVVLPSWVYYSWAIGLFLYQSFDAIDGKQARRTGMAGPLGEMFDHGCDAINTTLEVLLAGQALNLGRSWWVVASLIASLAAFYLTTWEEYYTGQLFLGVISGPVEGILLITSIFVVSGIHGPSIWDTPILRVLHLENVGFLSNSVLNLGINEVFLVLCGFGLAFNVVTSCANVTRSMKQKRTTATRPPLLNLLPFVVTMGLHVVWLSAPTPTKSFIVQSPLLLPFLASWGLQFAHQVGRMILAHVTGQGFPWWDSTWIWLSLASIDVYTPVLFGRSSLVQSSVTGVQLVVYSTLVISFILYARFVYLVIWDITEHMGIACFTVRKKDSQGHWNAAVDAKGKKIL</sequence>
<proteinExistence type="inferred from homology"/>
<evidence type="ECO:0000256" key="5">
    <source>
        <dbReference type="ARBA" id="ARBA00022692"/>
    </source>
</evidence>
<dbReference type="AlphaFoldDB" id="A0A164UF93"/>
<evidence type="ECO:0000256" key="1">
    <source>
        <dbReference type="ARBA" id="ARBA00001946"/>
    </source>
</evidence>
<evidence type="ECO:0000256" key="4">
    <source>
        <dbReference type="ARBA" id="ARBA00022679"/>
    </source>
</evidence>
<dbReference type="InterPro" id="IPR014472">
    <property type="entry name" value="CHOPT"/>
</dbReference>
<name>A0A164UF93_9AGAM</name>